<protein>
    <submittedName>
        <fullName evidence="1">Uncharacterized protein</fullName>
    </submittedName>
</protein>
<evidence type="ECO:0000313" key="2">
    <source>
        <dbReference type="Proteomes" id="UP000326678"/>
    </source>
</evidence>
<organism evidence="1 2">
    <name type="scientific">Nostoc sphaeroides CCNUC1</name>
    <dbReference type="NCBI Taxonomy" id="2653204"/>
    <lineage>
        <taxon>Bacteria</taxon>
        <taxon>Bacillati</taxon>
        <taxon>Cyanobacteriota</taxon>
        <taxon>Cyanophyceae</taxon>
        <taxon>Nostocales</taxon>
        <taxon>Nostocaceae</taxon>
        <taxon>Nostoc</taxon>
    </lineage>
</organism>
<dbReference type="Proteomes" id="UP000326678">
    <property type="component" value="Chromosome pGXM07"/>
</dbReference>
<gene>
    <name evidence="1" type="ORF">GXM_10257</name>
</gene>
<keyword evidence="2" id="KW-1185">Reference proteome</keyword>
<dbReference type="EMBL" id="CP045234">
    <property type="protein sequence ID" value="QFS52993.1"/>
    <property type="molecule type" value="Genomic_DNA"/>
</dbReference>
<evidence type="ECO:0000313" key="1">
    <source>
        <dbReference type="EMBL" id="QFS52993.1"/>
    </source>
</evidence>
<dbReference type="KEGG" id="nsh:GXM_10257"/>
<proteinExistence type="predicted"/>
<name>A0A5P8WJG4_9NOSO</name>
<dbReference type="AlphaFoldDB" id="A0A5P8WJG4"/>
<accession>A0A5P8WJG4</accession>
<sequence>MISSSTLILYFPELRNSISFVPGGMGGLGGGGIWDGVGGGGIGGGGGAGIWERFCVRYGVGAVGIFDSDTATVLPNALLKASLSVGNFVVILSYQGDLHCINADSPS</sequence>
<reference evidence="1 2" key="1">
    <citation type="submission" date="2019-10" db="EMBL/GenBank/DDBJ databases">
        <title>Genomic and transcriptomic insights into the perfect genentic adaptation of a filamentous nitrogen-fixing cyanobacterium to rice fields.</title>
        <authorList>
            <person name="Chen Z."/>
        </authorList>
    </citation>
    <scope>NUCLEOTIDE SEQUENCE [LARGE SCALE GENOMIC DNA]</scope>
    <source>
        <strain evidence="1">CCNUC1</strain>
    </source>
</reference>